<evidence type="ECO:0000256" key="9">
    <source>
        <dbReference type="RuleBase" id="RU003800"/>
    </source>
</evidence>
<comment type="function">
    <text evidence="8 9">Catalyzes the reversible transfer of the terminal phosphate of ATP to form a long-chain polyphosphate (polyP).</text>
</comment>
<evidence type="ECO:0000256" key="5">
    <source>
        <dbReference type="ARBA" id="ARBA00022777"/>
    </source>
</evidence>
<dbReference type="NCBIfam" id="NF003918">
    <property type="entry name" value="PRK05443.1-2"/>
    <property type="match status" value="1"/>
</dbReference>
<feature type="binding site" evidence="8">
    <location>
        <position position="583"/>
    </location>
    <ligand>
        <name>ATP</name>
        <dbReference type="ChEBI" id="CHEBI:30616"/>
    </ligand>
</feature>
<dbReference type="EC" id="2.7.4.1" evidence="8 9"/>
<evidence type="ECO:0000256" key="2">
    <source>
        <dbReference type="ARBA" id="ARBA00022679"/>
    </source>
</evidence>
<comment type="catalytic activity">
    <reaction evidence="8 9">
        <text>[phosphate](n) + ATP = [phosphate](n+1) + ADP</text>
        <dbReference type="Rhea" id="RHEA:19573"/>
        <dbReference type="Rhea" id="RHEA-COMP:9859"/>
        <dbReference type="Rhea" id="RHEA-COMP:14280"/>
        <dbReference type="ChEBI" id="CHEBI:16838"/>
        <dbReference type="ChEBI" id="CHEBI:30616"/>
        <dbReference type="ChEBI" id="CHEBI:456216"/>
        <dbReference type="EC" id="2.7.4.1"/>
    </reaction>
</comment>
<dbReference type="GO" id="GO:0005524">
    <property type="term" value="F:ATP binding"/>
    <property type="evidence" value="ECO:0007669"/>
    <property type="project" value="UniProtKB-KW"/>
</dbReference>
<dbReference type="Pfam" id="PF13089">
    <property type="entry name" value="PP_kinase_N"/>
    <property type="match status" value="1"/>
</dbReference>
<reference evidence="15" key="1">
    <citation type="journal article" date="2015" name="BMC Genomics">
        <title>Transcriptome profiling of a Rhizobium leguminosarum bv. trifolii rosR mutant reveals the role of the transcriptional regulator RosR in motility, synthesis of cell-surface components, and other cellular processes.</title>
        <authorList>
            <person name="Rachwal K."/>
            <person name="Matczynska E."/>
            <person name="Janczarek M."/>
        </authorList>
    </citation>
    <scope>NUCLEOTIDE SEQUENCE</scope>
    <source>
        <strain evidence="15">Rt24.2</strain>
    </source>
</reference>
<dbReference type="InterPro" id="IPR036832">
    <property type="entry name" value="PPK_N_dom_sf"/>
</dbReference>
<keyword evidence="5 8" id="KW-0418">Kinase</keyword>
<feature type="region of interest" description="Disordered" evidence="10">
    <location>
        <begin position="1"/>
        <end position="22"/>
    </location>
</feature>
<dbReference type="Pfam" id="PF17941">
    <property type="entry name" value="PP_kinase_C_1"/>
    <property type="match status" value="1"/>
</dbReference>
<comment type="cofactor">
    <cofactor evidence="8">
        <name>Mg(2+)</name>
        <dbReference type="ChEBI" id="CHEBI:18420"/>
    </cofactor>
</comment>
<dbReference type="CDD" id="cd09165">
    <property type="entry name" value="PLDc_PaPPK1_C1_like"/>
    <property type="match status" value="1"/>
</dbReference>
<dbReference type="NCBIfam" id="NF003921">
    <property type="entry name" value="PRK05443.2-2"/>
    <property type="match status" value="1"/>
</dbReference>
<sequence>MDSAVAEHQELTPEINDNTPPLEELLKSPERFINREFSWLQFNRRVLEETLNTEHPLLERVRFLSISAANLDEFFMVRVAGLEGQVRQNIAIRSPDGKTPAEQLDSILQEIDHLQMEQQASLAVLQQYLAKEDILIVRPGALSDADRQWLAAEFEQAIFPVLTPLSIDPAHPFPFIPNLGFSIGLQLVSKKGREPMTALLRLPVALDRFVRLPDDGNTIRYITLEDVANIFIHRLYPGYEVQGSGTFRVIRDSDIEVEEEAEDLVRFFETALKRRRRGKVIRIETDSEMPASLRQFVVQALNIPDNRVAVLPGLLALNTLSEITKAPREDLRFAPYNARFPERVREHAGDCFAAIREKDMVVHHPYESFDVVVQFLLQAARDPDVLAIKQTLYRTSNDSPIVRALIDAAEAGKSVTALVELKARFDEEANIRWARDLERAGVQVVFGFIELKTHAKMSMVVRREEGKLRTYCHLGTGNYHPITAKIYTDLSYFTCNPVIAHDMANIFNFITGYGEPEQGMQLAISPYTMRPRILRHIEEEIQHARNGAPAAIWMKMNSLVDPDIIDALYRASHAGVEIDLVVRGICCLRPQVPGLSEKIRVKSIVGRFLEHSRIFCFGNGHGLPSDKALVYIGSADMMPRNLDRRVETMVPLTNPTVHEQVLSQIMLGNVIDNQQSYEILPDGTSRRMEVRRGEEPFNAQQYFMTNPSLSGRGEALKSSAPKLIAGLLEGRNNK</sequence>
<comment type="similarity">
    <text evidence="8 9">Belongs to the polyphosphate kinase 1 (PPK1) family.</text>
</comment>
<dbReference type="FunFam" id="3.30.870.10:FF:000001">
    <property type="entry name" value="Polyphosphate kinase"/>
    <property type="match status" value="1"/>
</dbReference>
<dbReference type="InterPro" id="IPR024953">
    <property type="entry name" value="PP_kinase_middle"/>
</dbReference>
<feature type="binding site" evidence="8">
    <location>
        <position position="394"/>
    </location>
    <ligand>
        <name>Mg(2+)</name>
        <dbReference type="ChEBI" id="CHEBI:18420"/>
    </ligand>
</feature>
<evidence type="ECO:0000256" key="7">
    <source>
        <dbReference type="ARBA" id="ARBA00022842"/>
    </source>
</evidence>
<dbReference type="Gene3D" id="1.20.58.310">
    <property type="entry name" value="Polyphosphate kinase N-terminal domain"/>
    <property type="match status" value="1"/>
</dbReference>
<dbReference type="PANTHER" id="PTHR30218">
    <property type="entry name" value="POLYPHOSPHATE KINASE"/>
    <property type="match status" value="1"/>
</dbReference>
<dbReference type="AlphaFoldDB" id="A0A1B8RG11"/>
<dbReference type="HAMAP" id="MF_00347">
    <property type="entry name" value="Polyphosphate_kinase"/>
    <property type="match status" value="1"/>
</dbReference>
<protein>
    <recommendedName>
        <fullName evidence="8 9">Polyphosphate kinase</fullName>
        <ecNumber evidence="8 9">2.7.4.1</ecNumber>
    </recommendedName>
    <alternativeName>
        <fullName evidence="8">ATP-polyphosphate phosphotransferase</fullName>
    </alternativeName>
    <alternativeName>
        <fullName evidence="8">Polyphosphoric acid kinase</fullName>
    </alternativeName>
</protein>
<evidence type="ECO:0000256" key="1">
    <source>
        <dbReference type="ARBA" id="ARBA00022553"/>
    </source>
</evidence>
<evidence type="ECO:0000256" key="6">
    <source>
        <dbReference type="ARBA" id="ARBA00022840"/>
    </source>
</evidence>
<dbReference type="GO" id="GO:0006799">
    <property type="term" value="P:polyphosphate biosynthetic process"/>
    <property type="evidence" value="ECO:0007669"/>
    <property type="project" value="UniProtKB-UniRule"/>
</dbReference>
<dbReference type="InterPro" id="IPR041108">
    <property type="entry name" value="PP_kinase_C_1"/>
</dbReference>
<feature type="binding site" evidence="8">
    <location>
        <position position="487"/>
    </location>
    <ligand>
        <name>ATP</name>
        <dbReference type="ChEBI" id="CHEBI:30616"/>
    </ligand>
</feature>
<feature type="domain" description="Polyphosphate kinase C-terminal" evidence="14">
    <location>
        <begin position="351"/>
        <end position="515"/>
    </location>
</feature>
<dbReference type="CDD" id="cd09168">
    <property type="entry name" value="PLDc_PaPPK1_C2_like"/>
    <property type="match status" value="1"/>
</dbReference>
<dbReference type="Gene3D" id="3.30.1840.10">
    <property type="entry name" value="Polyphosphate kinase middle domain"/>
    <property type="match status" value="1"/>
</dbReference>
<feature type="domain" description="Polyphosphate kinase middle" evidence="11">
    <location>
        <begin position="146"/>
        <end position="323"/>
    </location>
</feature>
<dbReference type="NCBIfam" id="NF003919">
    <property type="entry name" value="PRK05443.1-4"/>
    <property type="match status" value="1"/>
</dbReference>
<dbReference type="NCBIfam" id="TIGR03705">
    <property type="entry name" value="poly_P_kin"/>
    <property type="match status" value="1"/>
</dbReference>
<dbReference type="RefSeq" id="WP_065276264.1">
    <property type="nucleotide sequence ID" value="NZ_MAMO01000010.1"/>
</dbReference>
<feature type="binding site" evidence="8">
    <location>
        <position position="424"/>
    </location>
    <ligand>
        <name>Mg(2+)</name>
        <dbReference type="ChEBI" id="CHEBI:18420"/>
    </ligand>
</feature>
<dbReference type="SUPFAM" id="SSF56024">
    <property type="entry name" value="Phospholipase D/nuclease"/>
    <property type="match status" value="2"/>
</dbReference>
<keyword evidence="6 8" id="KW-0067">ATP-binding</keyword>
<feature type="domain" description="Polyphosphate kinase C-terminal" evidence="13">
    <location>
        <begin position="522"/>
        <end position="700"/>
    </location>
</feature>
<keyword evidence="2 8" id="KW-0808">Transferase</keyword>
<keyword evidence="4 8" id="KW-0547">Nucleotide-binding</keyword>
<evidence type="ECO:0000259" key="12">
    <source>
        <dbReference type="Pfam" id="PF13089"/>
    </source>
</evidence>
<dbReference type="InterPro" id="IPR025198">
    <property type="entry name" value="PPK_N_dom"/>
</dbReference>
<evidence type="ECO:0000259" key="11">
    <source>
        <dbReference type="Pfam" id="PF02503"/>
    </source>
</evidence>
<feature type="active site" description="Phosphohistidine intermediate" evidence="8">
    <location>
        <position position="454"/>
    </location>
</feature>
<dbReference type="InterPro" id="IPR025200">
    <property type="entry name" value="PPK_C_dom2"/>
</dbReference>
<evidence type="ECO:0000259" key="14">
    <source>
        <dbReference type="Pfam" id="PF17941"/>
    </source>
</evidence>
<dbReference type="Pfam" id="PF13090">
    <property type="entry name" value="PP_kinase_C"/>
    <property type="match status" value="1"/>
</dbReference>
<dbReference type="InterPro" id="IPR003414">
    <property type="entry name" value="PP_kinase"/>
</dbReference>
<evidence type="ECO:0000259" key="13">
    <source>
        <dbReference type="Pfam" id="PF13090"/>
    </source>
</evidence>
<name>A0A1B8RG11_RHILT</name>
<proteinExistence type="inferred from homology"/>
<dbReference type="SUPFAM" id="SSF143724">
    <property type="entry name" value="PHP14-like"/>
    <property type="match status" value="1"/>
</dbReference>
<dbReference type="InterPro" id="IPR036830">
    <property type="entry name" value="PP_kinase_middle_dom_sf"/>
</dbReference>
<keyword evidence="7 8" id="KW-0460">Magnesium</keyword>
<dbReference type="NCBIfam" id="NF003917">
    <property type="entry name" value="PRK05443.1-1"/>
    <property type="match status" value="1"/>
</dbReference>
<feature type="domain" description="Polyphosphate kinase N-terminal" evidence="12">
    <location>
        <begin position="32"/>
        <end position="136"/>
    </location>
</feature>
<dbReference type="Pfam" id="PF02503">
    <property type="entry name" value="PP_kinase"/>
    <property type="match status" value="1"/>
</dbReference>
<feature type="binding site" evidence="8">
    <location>
        <position position="70"/>
    </location>
    <ligand>
        <name>ATP</name>
        <dbReference type="ChEBI" id="CHEBI:30616"/>
    </ligand>
</feature>
<dbReference type="GO" id="GO:0046872">
    <property type="term" value="F:metal ion binding"/>
    <property type="evidence" value="ECO:0007669"/>
    <property type="project" value="UniProtKB-KW"/>
</dbReference>
<dbReference type="GO" id="GO:0009358">
    <property type="term" value="C:polyphosphate kinase complex"/>
    <property type="evidence" value="ECO:0007669"/>
    <property type="project" value="InterPro"/>
</dbReference>
<comment type="PTM">
    <text evidence="8 9">An intermediate of this reaction is the autophosphorylated ppk in which a phosphate is covalently linked to a histidine residue through a N-P bond.</text>
</comment>
<dbReference type="Gene3D" id="3.30.870.10">
    <property type="entry name" value="Endonuclease Chain A"/>
    <property type="match status" value="2"/>
</dbReference>
<keyword evidence="1 8" id="KW-0597">Phosphoprotein</keyword>
<feature type="binding site" evidence="8">
    <location>
        <position position="611"/>
    </location>
    <ligand>
        <name>ATP</name>
        <dbReference type="ChEBI" id="CHEBI:30616"/>
    </ligand>
</feature>
<organism evidence="15">
    <name type="scientific">Rhizobium leguminosarum bv. trifolii</name>
    <dbReference type="NCBI Taxonomy" id="386"/>
    <lineage>
        <taxon>Bacteria</taxon>
        <taxon>Pseudomonadati</taxon>
        <taxon>Pseudomonadota</taxon>
        <taxon>Alphaproteobacteria</taxon>
        <taxon>Hyphomicrobiales</taxon>
        <taxon>Rhizobiaceae</taxon>
        <taxon>Rhizobium/Agrobacterium group</taxon>
        <taxon>Rhizobium</taxon>
    </lineage>
</organism>
<dbReference type="SUPFAM" id="SSF140356">
    <property type="entry name" value="PPK N-terminal domain-like"/>
    <property type="match status" value="1"/>
</dbReference>
<gene>
    <name evidence="8" type="primary">ppk</name>
</gene>
<evidence type="ECO:0000313" key="15">
    <source>
        <dbReference type="EMBL" id="AOO89211.1"/>
    </source>
</evidence>
<evidence type="ECO:0000256" key="4">
    <source>
        <dbReference type="ARBA" id="ARBA00022741"/>
    </source>
</evidence>
<accession>A0A1B8RG11</accession>
<feature type="compositionally biased region" description="Basic and acidic residues" evidence="10">
    <location>
        <begin position="1"/>
        <end position="11"/>
    </location>
</feature>
<dbReference type="EMBL" id="KX486847">
    <property type="protein sequence ID" value="AOO89211.1"/>
    <property type="molecule type" value="Genomic_DNA"/>
</dbReference>
<dbReference type="PIRSF" id="PIRSF015589">
    <property type="entry name" value="PP_kinase"/>
    <property type="match status" value="1"/>
</dbReference>
<reference evidence="15" key="2">
    <citation type="journal article" date="2016" name="Front. Microbiol.">
        <title>The Regulatory Protein RosR Affects Rhizobium leguminosarum bv. trifolii Protein Profiles, Cell Surface Properties, and Symbiosis with Clover.</title>
        <authorList>
            <person name="Rachwal K."/>
            <person name="Boguszewska A."/>
            <person name="Kopcinska J."/>
            <person name="Karas M."/>
            <person name="Tchorzewski M."/>
            <person name="Janczarek M."/>
        </authorList>
    </citation>
    <scope>NUCLEOTIDE SEQUENCE</scope>
    <source>
        <strain evidence="15">Rt24.2</strain>
    </source>
</reference>
<dbReference type="GO" id="GO:0008976">
    <property type="term" value="F:polyphosphate kinase activity"/>
    <property type="evidence" value="ECO:0007669"/>
    <property type="project" value="UniProtKB-UniRule"/>
</dbReference>
<evidence type="ECO:0000256" key="10">
    <source>
        <dbReference type="SAM" id="MobiDB-lite"/>
    </source>
</evidence>
<evidence type="ECO:0000256" key="8">
    <source>
        <dbReference type="HAMAP-Rule" id="MF_00347"/>
    </source>
</evidence>
<keyword evidence="3 8" id="KW-0479">Metal-binding</keyword>
<dbReference type="PANTHER" id="PTHR30218:SF0">
    <property type="entry name" value="POLYPHOSPHATE KINASE"/>
    <property type="match status" value="1"/>
</dbReference>
<evidence type="ECO:0000256" key="3">
    <source>
        <dbReference type="ARBA" id="ARBA00022723"/>
    </source>
</evidence>